<proteinExistence type="predicted"/>
<accession>A0A4E0RSV2</accession>
<protein>
    <submittedName>
        <fullName evidence="1">Uncharacterized protein</fullName>
    </submittedName>
</protein>
<gene>
    <name evidence="1" type="ORF">D915_004902</name>
</gene>
<comment type="caution">
    <text evidence="1">The sequence shown here is derived from an EMBL/GenBank/DDBJ whole genome shotgun (WGS) entry which is preliminary data.</text>
</comment>
<dbReference type="Proteomes" id="UP000230066">
    <property type="component" value="Unassembled WGS sequence"/>
</dbReference>
<organism evidence="1 2">
    <name type="scientific">Fasciola hepatica</name>
    <name type="common">Liver fluke</name>
    <dbReference type="NCBI Taxonomy" id="6192"/>
    <lineage>
        <taxon>Eukaryota</taxon>
        <taxon>Metazoa</taxon>
        <taxon>Spiralia</taxon>
        <taxon>Lophotrochozoa</taxon>
        <taxon>Platyhelminthes</taxon>
        <taxon>Trematoda</taxon>
        <taxon>Digenea</taxon>
        <taxon>Plagiorchiida</taxon>
        <taxon>Echinostomata</taxon>
        <taxon>Echinostomatoidea</taxon>
        <taxon>Fasciolidae</taxon>
        <taxon>Fasciola</taxon>
    </lineage>
</organism>
<keyword evidence="2" id="KW-1185">Reference proteome</keyword>
<evidence type="ECO:0000313" key="1">
    <source>
        <dbReference type="EMBL" id="THD24228.1"/>
    </source>
</evidence>
<sequence>MPLYKADLLGETKLIFRLSIYSYRTIKMLAALLLCLLLTSLNHTWADECIQYCFEKQLICDEKCYRVRERGPCRRRCHEENQKCEKTRCGIEYVI</sequence>
<dbReference type="EMBL" id="JXXN02001711">
    <property type="protein sequence ID" value="THD24228.1"/>
    <property type="molecule type" value="Genomic_DNA"/>
</dbReference>
<dbReference type="AlphaFoldDB" id="A0A4E0RSV2"/>
<name>A0A4E0RSV2_FASHE</name>
<reference evidence="1" key="1">
    <citation type="submission" date="2019-03" db="EMBL/GenBank/DDBJ databases">
        <title>Improved annotation for the trematode Fasciola hepatica.</title>
        <authorList>
            <person name="Choi Y.-J."/>
            <person name="Martin J."/>
            <person name="Mitreva M."/>
        </authorList>
    </citation>
    <scope>NUCLEOTIDE SEQUENCE [LARGE SCALE GENOMIC DNA]</scope>
</reference>
<evidence type="ECO:0000313" key="2">
    <source>
        <dbReference type="Proteomes" id="UP000230066"/>
    </source>
</evidence>